<sequence>MHMVLVFGLVLLVALTEQAIPIRQRRLCPCAAQLPSNFCSCQAGHSPLCSCKAIVPTPTCACGVQALVSECQASCQQTCQSTCPIHGPACPSSCGSTCARSCTPIQVVAVSAIPRTIVPAQCPGFCQQSCQGSCGAHPIPSSCVPQCRQTCGHRCEEAAPHHGPIHVVAEPHAAVAPAPAGAGCGPACAHCGAGRSCPATCAHCGQAAHAAGHSAQAMPSQMHPGAAGQPHCPEACMPNCDPECIMKHQAATPLYHATSPLPDFQMQPSFSTFAPERKIKIKH</sequence>
<dbReference type="Proteomes" id="UP000024635">
    <property type="component" value="Unassembled WGS sequence"/>
</dbReference>
<reference evidence="2" key="1">
    <citation type="journal article" date="2015" name="Nat. Genet.">
        <title>The genome and transcriptome of the zoonotic hookworm Ancylostoma ceylanicum identify infection-specific gene families.</title>
        <authorList>
            <person name="Schwarz E.M."/>
            <person name="Hu Y."/>
            <person name="Antoshechkin I."/>
            <person name="Miller M.M."/>
            <person name="Sternberg P.W."/>
            <person name="Aroian R.V."/>
        </authorList>
    </citation>
    <scope>NUCLEOTIDE SEQUENCE</scope>
    <source>
        <strain evidence="2">HY135</strain>
    </source>
</reference>
<comment type="caution">
    <text evidence="1">The sequence shown here is derived from an EMBL/GenBank/DDBJ whole genome shotgun (WGS) entry which is preliminary data.</text>
</comment>
<evidence type="ECO:0000313" key="2">
    <source>
        <dbReference type="Proteomes" id="UP000024635"/>
    </source>
</evidence>
<dbReference type="EMBL" id="JARK01000199">
    <property type="protein sequence ID" value="EYC40740.1"/>
    <property type="molecule type" value="Genomic_DNA"/>
</dbReference>
<protein>
    <recommendedName>
        <fullName evidence="3">Cysteine rich repeat-containing domain protein</fullName>
    </recommendedName>
</protein>
<evidence type="ECO:0008006" key="3">
    <source>
        <dbReference type="Google" id="ProtNLM"/>
    </source>
</evidence>
<dbReference type="OrthoDB" id="10364215at2759"/>
<proteinExistence type="predicted"/>
<name>A0A016WM53_9BILA</name>
<dbReference type="PANTHER" id="PTHR31895">
    <property type="entry name" value="PROTEIN CBG03177-RELATED"/>
    <property type="match status" value="1"/>
</dbReference>
<evidence type="ECO:0000313" key="1">
    <source>
        <dbReference type="EMBL" id="EYC40740.1"/>
    </source>
</evidence>
<accession>A0A016WM53</accession>
<dbReference type="AlphaFoldDB" id="A0A016WM53"/>
<keyword evidence="2" id="KW-1185">Reference proteome</keyword>
<gene>
    <name evidence="1" type="primary">Acey_s0599.g469</name>
    <name evidence="1" type="ORF">Y032_0599g469</name>
</gene>
<organism evidence="1 2">
    <name type="scientific">Ancylostoma ceylanicum</name>
    <dbReference type="NCBI Taxonomy" id="53326"/>
    <lineage>
        <taxon>Eukaryota</taxon>
        <taxon>Metazoa</taxon>
        <taxon>Ecdysozoa</taxon>
        <taxon>Nematoda</taxon>
        <taxon>Chromadorea</taxon>
        <taxon>Rhabditida</taxon>
        <taxon>Rhabditina</taxon>
        <taxon>Rhabditomorpha</taxon>
        <taxon>Strongyloidea</taxon>
        <taxon>Ancylostomatidae</taxon>
        <taxon>Ancylostomatinae</taxon>
        <taxon>Ancylostoma</taxon>
    </lineage>
</organism>
<dbReference type="PANTHER" id="PTHR31895:SF42">
    <property type="entry name" value="ACTIVATED IN BLOCKED UNFOLDED PROTEIN RESPONSE"/>
    <property type="match status" value="1"/>
</dbReference>